<dbReference type="InterPro" id="IPR014718">
    <property type="entry name" value="GH-type_carb-bd"/>
</dbReference>
<accession>A0A1G6KTP3</accession>
<dbReference type="SUPFAM" id="SSF74650">
    <property type="entry name" value="Galactose mutarotase-like"/>
    <property type="match status" value="1"/>
</dbReference>
<protein>
    <submittedName>
        <fullName evidence="1">Aldose 1-epimerase</fullName>
    </submittedName>
</protein>
<dbReference type="EMBL" id="FMZQ01000002">
    <property type="protein sequence ID" value="SDC34178.1"/>
    <property type="molecule type" value="Genomic_DNA"/>
</dbReference>
<name>A0A1G6KTP3_9GAMM</name>
<dbReference type="Gene3D" id="2.70.98.10">
    <property type="match status" value="1"/>
</dbReference>
<dbReference type="InterPro" id="IPR008183">
    <property type="entry name" value="Aldose_1/G6P_1-epimerase"/>
</dbReference>
<keyword evidence="2" id="KW-1185">Reference proteome</keyword>
<organism evidence="1 2">
    <name type="scientific">Ectopseudomonas chengduensis</name>
    <dbReference type="NCBI Taxonomy" id="489632"/>
    <lineage>
        <taxon>Bacteria</taxon>
        <taxon>Pseudomonadati</taxon>
        <taxon>Pseudomonadota</taxon>
        <taxon>Gammaproteobacteria</taxon>
        <taxon>Pseudomonadales</taxon>
        <taxon>Pseudomonadaceae</taxon>
        <taxon>Ectopseudomonas</taxon>
    </lineage>
</organism>
<dbReference type="GO" id="GO:0030246">
    <property type="term" value="F:carbohydrate binding"/>
    <property type="evidence" value="ECO:0007669"/>
    <property type="project" value="InterPro"/>
</dbReference>
<dbReference type="CDD" id="cd09021">
    <property type="entry name" value="Aldose_epim_Ec_YphB"/>
    <property type="match status" value="1"/>
</dbReference>
<proteinExistence type="predicted"/>
<dbReference type="Proteomes" id="UP000199467">
    <property type="component" value="Unassembled WGS sequence"/>
</dbReference>
<evidence type="ECO:0000313" key="1">
    <source>
        <dbReference type="EMBL" id="SDC34178.1"/>
    </source>
</evidence>
<dbReference type="RefSeq" id="WP_017675042.1">
    <property type="nucleotide sequence ID" value="NZ_FMZQ01000002.1"/>
</dbReference>
<dbReference type="GO" id="GO:0016853">
    <property type="term" value="F:isomerase activity"/>
    <property type="evidence" value="ECO:0007669"/>
    <property type="project" value="InterPro"/>
</dbReference>
<evidence type="ECO:0000313" key="2">
    <source>
        <dbReference type="Proteomes" id="UP000199467"/>
    </source>
</evidence>
<dbReference type="AlphaFoldDB" id="A0A1G6KTP3"/>
<dbReference type="Pfam" id="PF01263">
    <property type="entry name" value="Aldose_epim"/>
    <property type="match status" value="1"/>
</dbReference>
<dbReference type="InterPro" id="IPR011013">
    <property type="entry name" value="Gal_mutarotase_sf_dom"/>
</dbReference>
<reference evidence="2" key="1">
    <citation type="submission" date="2016-10" db="EMBL/GenBank/DDBJ databases">
        <authorList>
            <person name="Varghese N."/>
            <person name="Submissions S."/>
        </authorList>
    </citation>
    <scope>NUCLEOTIDE SEQUENCE [LARGE SCALE GENOMIC DNA]</scope>
    <source>
        <strain evidence="2">DSM 26382</strain>
    </source>
</reference>
<dbReference type="GO" id="GO:0005975">
    <property type="term" value="P:carbohydrate metabolic process"/>
    <property type="evidence" value="ECO:0007669"/>
    <property type="project" value="InterPro"/>
</dbReference>
<gene>
    <name evidence="1" type="ORF">SAMN05216576_102203</name>
</gene>
<sequence length="291" mass="32077">MPTTLLTLRDSLTQLTLAPELGASLVNWVRLSDGQPLLRHSDEQALAAANPRRLACYPLLPWSNRIGGGGFATPDGWQALGANTEHEALPIHGSAWQQPWKIVNATSDSASLELHSQLPFPYHATLDVQLTDGCLRLTLQATHLGEQPTWYGLGLHPYLPRTAHTRVQAQAGGVWLCGEDKLSSQWVELPQAWNFSEPTLLPRQLVDNAFTQWPGRACIIQPEAGYQLICEAQGSNVFLLFCPEAQNFFCFEPVTHPVNAHHLAGRPGLHLLAAEQSVQMSFSLRYQALAD</sequence>